<gene>
    <name evidence="2" type="ORF">FBZ95_102532</name>
</gene>
<dbReference type="PANTHER" id="PTHR21310:SF15">
    <property type="entry name" value="AMINOGLYCOSIDE PHOSPHOTRANSFERASE DOMAIN-CONTAINING PROTEIN"/>
    <property type="match status" value="1"/>
</dbReference>
<dbReference type="STRING" id="1399419.A5906_20405"/>
<accession>A0A560J179</accession>
<evidence type="ECO:0000313" key="2">
    <source>
        <dbReference type="EMBL" id="TWB81311.1"/>
    </source>
</evidence>
<feature type="domain" description="Aminoglycoside phosphotransferase" evidence="1">
    <location>
        <begin position="77"/>
        <end position="286"/>
    </location>
</feature>
<dbReference type="Pfam" id="PF01636">
    <property type="entry name" value="APH"/>
    <property type="match status" value="1"/>
</dbReference>
<dbReference type="AlphaFoldDB" id="A0A560J179"/>
<dbReference type="EMBL" id="VITW01000002">
    <property type="protein sequence ID" value="TWB81311.1"/>
    <property type="molecule type" value="Genomic_DNA"/>
</dbReference>
<evidence type="ECO:0000259" key="1">
    <source>
        <dbReference type="Pfam" id="PF01636"/>
    </source>
</evidence>
<comment type="caution">
    <text evidence="2">The sequence shown here is derived from an EMBL/GenBank/DDBJ whole genome shotgun (WGS) entry which is preliminary data.</text>
</comment>
<keyword evidence="3" id="KW-1185">Reference proteome</keyword>
<name>A0A560J179_9BRAD</name>
<dbReference type="GO" id="GO:0016301">
    <property type="term" value="F:kinase activity"/>
    <property type="evidence" value="ECO:0007669"/>
    <property type="project" value="UniProtKB-KW"/>
</dbReference>
<keyword evidence="2" id="KW-0808">Transferase</keyword>
<sequence length="336" mass="37536">MPGLHCINQAYLAERARVTNVTFREFPHFTDAQSFCAFRSNPSQWLPVALDIARSHGFGVSAPHVFATGTNLVVGLGEKLILKIFPPLLRAQFVSERDSLRQLNGRLHLPIPEIVAEGVRDGWTYLVITRLAGTLGSEIWPHLAEDQKERVLRQIGETIASVQRAPLGPLVAIEPRWDDFMRIQMQGCRARHERLGLAPKFLAGLDDLLRDAAALIPLDAPPVILTGEYIPENFLLGCDDGQWSLTGLFDFGDVRAGWRDYDLLGPSAFMAAGRPGRVRSLLEGFGYGRPDYALKRRLMALMLLHQASDLNAHICIEGWQEQADDLVELQELIWAE</sequence>
<proteinExistence type="predicted"/>
<dbReference type="PANTHER" id="PTHR21310">
    <property type="entry name" value="AMINOGLYCOSIDE PHOSPHOTRANSFERASE-RELATED-RELATED"/>
    <property type="match status" value="1"/>
</dbReference>
<dbReference type="InterPro" id="IPR002575">
    <property type="entry name" value="Aminoglycoside_PTrfase"/>
</dbReference>
<protein>
    <submittedName>
        <fullName evidence="2">Hygromycin-B 7''-O-kinase</fullName>
    </submittedName>
</protein>
<dbReference type="InterPro" id="IPR051678">
    <property type="entry name" value="AGP_Transferase"/>
</dbReference>
<organism evidence="2 3">
    <name type="scientific">Bradyrhizobium sacchari</name>
    <dbReference type="NCBI Taxonomy" id="1399419"/>
    <lineage>
        <taxon>Bacteria</taxon>
        <taxon>Pseudomonadati</taxon>
        <taxon>Pseudomonadota</taxon>
        <taxon>Alphaproteobacteria</taxon>
        <taxon>Hyphomicrobiales</taxon>
        <taxon>Nitrobacteraceae</taxon>
        <taxon>Bradyrhizobium</taxon>
    </lineage>
</organism>
<dbReference type="PIRSF" id="PIRSF000707">
    <property type="entry name" value="Hygromycin-B_kinase"/>
    <property type="match status" value="1"/>
</dbReference>
<dbReference type="Gene3D" id="3.90.1200.10">
    <property type="match status" value="1"/>
</dbReference>
<dbReference type="CDD" id="cd05120">
    <property type="entry name" value="APH_ChoK_like"/>
    <property type="match status" value="1"/>
</dbReference>
<keyword evidence="2" id="KW-0418">Kinase</keyword>
<dbReference type="SUPFAM" id="SSF56112">
    <property type="entry name" value="Protein kinase-like (PK-like)"/>
    <property type="match status" value="1"/>
</dbReference>
<dbReference type="InterPro" id="IPR011009">
    <property type="entry name" value="Kinase-like_dom_sf"/>
</dbReference>
<dbReference type="Proteomes" id="UP000315914">
    <property type="component" value="Unassembled WGS sequence"/>
</dbReference>
<dbReference type="InterPro" id="IPR016259">
    <property type="entry name" value="Hygromycin-B_Kinase"/>
</dbReference>
<evidence type="ECO:0000313" key="3">
    <source>
        <dbReference type="Proteomes" id="UP000315914"/>
    </source>
</evidence>
<reference evidence="2 3" key="1">
    <citation type="submission" date="2019-06" db="EMBL/GenBank/DDBJ databases">
        <title>Genomic Encyclopedia of Type Strains, Phase IV (KMG-V): Genome sequencing to study the core and pangenomes of soil and plant-associated prokaryotes.</title>
        <authorList>
            <person name="Whitman W."/>
        </authorList>
    </citation>
    <scope>NUCLEOTIDE SEQUENCE [LARGE SCALE GENOMIC DNA]</scope>
    <source>
        <strain evidence="2 3">BR 10556</strain>
    </source>
</reference>